<organism evidence="1 3">
    <name type="scientific">Heyndrickxia ginsengihumi</name>
    <dbReference type="NCBI Taxonomy" id="363870"/>
    <lineage>
        <taxon>Bacteria</taxon>
        <taxon>Bacillati</taxon>
        <taxon>Bacillota</taxon>
        <taxon>Bacilli</taxon>
        <taxon>Bacillales</taxon>
        <taxon>Bacillaceae</taxon>
        <taxon>Heyndrickxia</taxon>
    </lineage>
</organism>
<dbReference type="AlphaFoldDB" id="A0A0A6VGZ1"/>
<dbReference type="Proteomes" id="UP000030588">
    <property type="component" value="Unassembled WGS sequence"/>
</dbReference>
<dbReference type="InterPro" id="IPR014867">
    <property type="entry name" value="Spore_coat_CotH_CotH2/3/7"/>
</dbReference>
<dbReference type="PANTHER" id="PTHR40050:SF1">
    <property type="entry name" value="INNER SPORE COAT PROTEIN H"/>
    <property type="match status" value="1"/>
</dbReference>
<gene>
    <name evidence="2" type="ORF">G4D61_07270</name>
    <name evidence="1" type="ORF">NG54_00180</name>
</gene>
<comment type="caution">
    <text evidence="1">The sequence shown here is derived from an EMBL/GenBank/DDBJ whole genome shotgun (WGS) entry which is preliminary data.</text>
</comment>
<evidence type="ECO:0000313" key="4">
    <source>
        <dbReference type="Proteomes" id="UP000476934"/>
    </source>
</evidence>
<dbReference type="STRING" id="363870.NG54_00180"/>
<keyword evidence="4" id="KW-1185">Reference proteome</keyword>
<proteinExistence type="predicted"/>
<accession>A0A0A6VGZ1</accession>
<evidence type="ECO:0000313" key="3">
    <source>
        <dbReference type="Proteomes" id="UP000030588"/>
    </source>
</evidence>
<dbReference type="EMBL" id="JRUN01000001">
    <property type="protein sequence ID" value="KHD86841.1"/>
    <property type="molecule type" value="Genomic_DNA"/>
</dbReference>
<reference evidence="2 4" key="2">
    <citation type="submission" date="2020-02" db="EMBL/GenBank/DDBJ databases">
        <authorList>
            <person name="Feng H."/>
        </authorList>
    </citation>
    <scope>NUCLEOTIDE SEQUENCE [LARGE SCALE GENOMIC DNA]</scope>
    <source>
        <strain evidence="2 4">Gsoil 114</strain>
    </source>
</reference>
<dbReference type="Pfam" id="PF08757">
    <property type="entry name" value="CotH"/>
    <property type="match status" value="1"/>
</dbReference>
<dbReference type="RefSeq" id="WP_025726605.1">
    <property type="nucleotide sequence ID" value="NZ_JAAIWK010000008.1"/>
</dbReference>
<reference evidence="2 4" key="3">
    <citation type="submission" date="2020-03" db="EMBL/GenBank/DDBJ databases">
        <title>Bacillus aquiflavi sp. nov., isolated from yellow water of strong flavor Chinese baijiu in Yibin region of China.</title>
        <authorList>
            <person name="Xie J."/>
        </authorList>
    </citation>
    <scope>NUCLEOTIDE SEQUENCE [LARGE SCALE GENOMIC DNA]</scope>
    <source>
        <strain evidence="2 4">Gsoil 114</strain>
    </source>
</reference>
<protein>
    <submittedName>
        <fullName evidence="1">Spore coat protein</fullName>
    </submittedName>
</protein>
<evidence type="ECO:0000313" key="1">
    <source>
        <dbReference type="EMBL" id="KHD86841.1"/>
    </source>
</evidence>
<reference evidence="1 3" key="1">
    <citation type="submission" date="2014-10" db="EMBL/GenBank/DDBJ databases">
        <title>Draft genome of phytase producing Bacillus ginsengihumi strain M2.11.</title>
        <authorList>
            <person name="Toymentseva A."/>
            <person name="Boulygina E.A."/>
            <person name="Kazakov S.V."/>
            <person name="Kayumov I."/>
            <person name="Suleimanova A.D."/>
            <person name="Mardanova A.M."/>
            <person name="Maria S.N."/>
            <person name="Sergey M.Y."/>
            <person name="Sharipova M.R."/>
        </authorList>
    </citation>
    <scope>NUCLEOTIDE SEQUENCE [LARGE SCALE GENOMIC DNA]</scope>
    <source>
        <strain evidence="1 3">M2.11</strain>
    </source>
</reference>
<sequence length="361" mass="43145">MMKPIKIPIYQLFVHPLDLSELKKDIWNNDPLPATLTIQKKRYDIDLALRGAHIRKFPKKSFHVQFYKPKTYKGVKEIHLNAEYKDPSMIRNKLSLDFFKDIGVHSPQCRHIFLKVNSQNSGIYLELESVDRQFLMKRGLPDGPIFYAVNGDANFSLMSDVDKKIKTSLTLGYERKYGLSEDNAELEKFIYQVNTMLNNEFEKEINQYLDIDRYLRYLAGIIFTQNYDGFVHNYALYQNRETGLFEVFPWDYDATWGRDINGKYMREDFVSILGYNTLTARLLHTDKYRKQYQLILKNILNEQFHHDYLKPKIDLMYESLEPFITQDPYKDEEEWIKEPQRIYDYIEGRRKYISTHLDILN</sequence>
<dbReference type="OrthoDB" id="3235126at2"/>
<evidence type="ECO:0000313" key="2">
    <source>
        <dbReference type="EMBL" id="NEY19773.1"/>
    </source>
</evidence>
<keyword evidence="1" id="KW-0167">Capsid protein</keyword>
<dbReference type="PANTHER" id="PTHR40050">
    <property type="entry name" value="INNER SPORE COAT PROTEIN H"/>
    <property type="match status" value="1"/>
</dbReference>
<dbReference type="Proteomes" id="UP000476934">
    <property type="component" value="Unassembled WGS sequence"/>
</dbReference>
<name>A0A0A6VGZ1_9BACI</name>
<keyword evidence="1" id="KW-0946">Virion</keyword>
<dbReference type="EMBL" id="JAAIWK010000008">
    <property type="protein sequence ID" value="NEY19773.1"/>
    <property type="molecule type" value="Genomic_DNA"/>
</dbReference>